<dbReference type="InterPro" id="IPR039859">
    <property type="entry name" value="PFA4/ZDH16/20/ERF2-like"/>
</dbReference>
<evidence type="ECO:0000256" key="5">
    <source>
        <dbReference type="ARBA" id="ARBA00023136"/>
    </source>
</evidence>
<dbReference type="AlphaFoldDB" id="A0A976FRV4"/>
<feature type="transmembrane region" description="Helical" evidence="7">
    <location>
        <begin position="177"/>
        <end position="200"/>
    </location>
</feature>
<evidence type="ECO:0000256" key="3">
    <source>
        <dbReference type="ARBA" id="ARBA00022692"/>
    </source>
</evidence>
<accession>A0A976FRV4</accession>
<keyword evidence="2 7" id="KW-0808">Transferase</keyword>
<comment type="similarity">
    <text evidence="7">Belongs to the DHHC palmitoyltransferase family.</text>
</comment>
<comment type="catalytic activity">
    <reaction evidence="7">
        <text>L-cysteinyl-[protein] + hexadecanoyl-CoA = S-hexadecanoyl-L-cysteinyl-[protein] + CoA</text>
        <dbReference type="Rhea" id="RHEA:36683"/>
        <dbReference type="Rhea" id="RHEA-COMP:10131"/>
        <dbReference type="Rhea" id="RHEA-COMP:11032"/>
        <dbReference type="ChEBI" id="CHEBI:29950"/>
        <dbReference type="ChEBI" id="CHEBI:57287"/>
        <dbReference type="ChEBI" id="CHEBI:57379"/>
        <dbReference type="ChEBI" id="CHEBI:74151"/>
        <dbReference type="EC" id="2.3.1.225"/>
    </reaction>
</comment>
<dbReference type="InterPro" id="IPR001594">
    <property type="entry name" value="Palmitoyltrfase_DHHC"/>
</dbReference>
<dbReference type="Pfam" id="PF01529">
    <property type="entry name" value="DHHC"/>
    <property type="match status" value="1"/>
</dbReference>
<keyword evidence="3 7" id="KW-0812">Transmembrane</keyword>
<comment type="caution">
    <text evidence="9">The sequence shown here is derived from an EMBL/GenBank/DDBJ whole genome shotgun (WGS) entry which is preliminary data.</text>
</comment>
<keyword evidence="4 7" id="KW-1133">Transmembrane helix</keyword>
<dbReference type="PANTHER" id="PTHR12246">
    <property type="entry name" value="PALMITOYLTRANSFERASE ZDHHC16"/>
    <property type="match status" value="1"/>
</dbReference>
<name>A0A976FRV4_BRELC</name>
<keyword evidence="6 7" id="KW-0012">Acyltransferase</keyword>
<evidence type="ECO:0000256" key="2">
    <source>
        <dbReference type="ARBA" id="ARBA00022679"/>
    </source>
</evidence>
<comment type="subcellular location">
    <subcellularLocation>
        <location evidence="1">Membrane</location>
        <topology evidence="1">Multi-pass membrane protein</topology>
    </subcellularLocation>
</comment>
<keyword evidence="5 7" id="KW-0472">Membrane</keyword>
<feature type="transmembrane region" description="Helical" evidence="7">
    <location>
        <begin position="212"/>
        <end position="231"/>
    </location>
</feature>
<dbReference type="PROSITE" id="PS50216">
    <property type="entry name" value="DHHC"/>
    <property type="match status" value="1"/>
</dbReference>
<proteinExistence type="inferred from homology"/>
<dbReference type="EMBL" id="SHOA02000015">
    <property type="protein sequence ID" value="TDH71693.1"/>
    <property type="molecule type" value="Genomic_DNA"/>
</dbReference>
<evidence type="ECO:0000256" key="1">
    <source>
        <dbReference type="ARBA" id="ARBA00004141"/>
    </source>
</evidence>
<keyword evidence="10" id="KW-1185">Reference proteome</keyword>
<comment type="domain">
    <text evidence="7">The DHHC domain is required for palmitoyltransferase activity.</text>
</comment>
<sequence>MPSLDERKRPAECGTGFNVRTWCNMDPCGIVCATISWFLVLYAECTVVWCTRGWDFPYWDFYTSLSLQGSALWRLYHTEKVAIITFVNKFIHRELTCLPMLTDPGAVPESALPLALANASRDEIARLEEQRFRTCRRCRQFKPGRAHHCSICDRCVIKMDHHCPWVNNCVGLGNHKFFLLFIFYVFALSTYTLTLVFFRYAKCINESCPTYGAIRVVCLIMEAVLFGLFTMCMMCDQYSVITTGTTQIDRLKGETTDNLGLHEVFGGLDCKFSLHWLLPINIWFPASVKNQVLGYMLEHELLLSEDEASEVDAFLDNDTSLKIATTMTTETLEGGWSVEKRIPTCEASDIV</sequence>
<evidence type="ECO:0000256" key="7">
    <source>
        <dbReference type="RuleBase" id="RU079119"/>
    </source>
</evidence>
<dbReference type="GeneID" id="94352013"/>
<evidence type="ECO:0000313" key="9">
    <source>
        <dbReference type="EMBL" id="TDH71693.1"/>
    </source>
</evidence>
<evidence type="ECO:0000256" key="6">
    <source>
        <dbReference type="ARBA" id="ARBA00023315"/>
    </source>
</evidence>
<evidence type="ECO:0000256" key="4">
    <source>
        <dbReference type="ARBA" id="ARBA00022989"/>
    </source>
</evidence>
<gene>
    <name evidence="9" type="ORF">CCR75_008288</name>
</gene>
<dbReference type="GO" id="GO:0016020">
    <property type="term" value="C:membrane"/>
    <property type="evidence" value="ECO:0007669"/>
    <property type="project" value="UniProtKB-SubCell"/>
</dbReference>
<dbReference type="GO" id="GO:0019706">
    <property type="term" value="F:protein-cysteine S-palmitoyltransferase activity"/>
    <property type="evidence" value="ECO:0007669"/>
    <property type="project" value="UniProtKB-EC"/>
</dbReference>
<feature type="domain" description="Palmitoyltransferase DHHC" evidence="8">
    <location>
        <begin position="130"/>
        <end position="252"/>
    </location>
</feature>
<reference evidence="9 10" key="1">
    <citation type="journal article" date="2021" name="Genome Biol.">
        <title>AFLAP: assembly-free linkage analysis pipeline using k-mers from genome sequencing data.</title>
        <authorList>
            <person name="Fletcher K."/>
            <person name="Zhang L."/>
            <person name="Gil J."/>
            <person name="Han R."/>
            <person name="Cavanaugh K."/>
            <person name="Michelmore R."/>
        </authorList>
    </citation>
    <scope>NUCLEOTIDE SEQUENCE [LARGE SCALE GENOMIC DNA]</scope>
    <source>
        <strain evidence="9 10">SF5</strain>
    </source>
</reference>
<dbReference type="RefSeq" id="XP_067821192.1">
    <property type="nucleotide sequence ID" value="XM_067966342.1"/>
</dbReference>
<dbReference type="Proteomes" id="UP000294530">
    <property type="component" value="Unassembled WGS sequence"/>
</dbReference>
<evidence type="ECO:0000259" key="8">
    <source>
        <dbReference type="Pfam" id="PF01529"/>
    </source>
</evidence>
<organism evidence="9 10">
    <name type="scientific">Bremia lactucae</name>
    <name type="common">Lettuce downy mildew</name>
    <dbReference type="NCBI Taxonomy" id="4779"/>
    <lineage>
        <taxon>Eukaryota</taxon>
        <taxon>Sar</taxon>
        <taxon>Stramenopiles</taxon>
        <taxon>Oomycota</taxon>
        <taxon>Peronosporomycetes</taxon>
        <taxon>Peronosporales</taxon>
        <taxon>Peronosporaceae</taxon>
        <taxon>Bremia</taxon>
    </lineage>
</organism>
<dbReference type="EC" id="2.3.1.225" evidence="7"/>
<protein>
    <recommendedName>
        <fullName evidence="7">Palmitoyltransferase</fullName>
        <ecNumber evidence="7">2.3.1.225</ecNumber>
    </recommendedName>
</protein>
<dbReference type="KEGG" id="blac:94352013"/>
<evidence type="ECO:0000313" key="10">
    <source>
        <dbReference type="Proteomes" id="UP000294530"/>
    </source>
</evidence>
<dbReference type="OrthoDB" id="331948at2759"/>